<dbReference type="GO" id="GO:0003677">
    <property type="term" value="F:DNA binding"/>
    <property type="evidence" value="ECO:0007669"/>
    <property type="project" value="UniProtKB-KW"/>
</dbReference>
<dbReference type="eggNOG" id="ENOG502S55S">
    <property type="taxonomic scope" value="Eukaryota"/>
</dbReference>
<dbReference type="EMBL" id="CM000839">
    <property type="protein sequence ID" value="KRH54770.1"/>
    <property type="molecule type" value="Genomic_DNA"/>
</dbReference>
<organism evidence="7">
    <name type="scientific">Glycine max</name>
    <name type="common">Soybean</name>
    <name type="synonym">Glycine hispida</name>
    <dbReference type="NCBI Taxonomy" id="3847"/>
    <lineage>
        <taxon>Eukaryota</taxon>
        <taxon>Viridiplantae</taxon>
        <taxon>Streptophyta</taxon>
        <taxon>Embryophyta</taxon>
        <taxon>Tracheophyta</taxon>
        <taxon>Spermatophyta</taxon>
        <taxon>Magnoliopsida</taxon>
        <taxon>eudicotyledons</taxon>
        <taxon>Gunneridae</taxon>
        <taxon>Pentapetalae</taxon>
        <taxon>rosids</taxon>
        <taxon>fabids</taxon>
        <taxon>Fabales</taxon>
        <taxon>Fabaceae</taxon>
        <taxon>Papilionoideae</taxon>
        <taxon>50 kb inversion clade</taxon>
        <taxon>NPAAA clade</taxon>
        <taxon>indigoferoid/millettioid clade</taxon>
        <taxon>Phaseoleae</taxon>
        <taxon>Glycine</taxon>
        <taxon>Glycine subgen. Soja</taxon>
    </lineage>
</organism>
<dbReference type="EnsemblPlants" id="KRH54770">
    <property type="protein sequence ID" value="KRH54770"/>
    <property type="gene ID" value="GLYMA_06G207800"/>
</dbReference>
<dbReference type="Proteomes" id="UP000008827">
    <property type="component" value="Chromosome 6"/>
</dbReference>
<proteinExistence type="predicted"/>
<dbReference type="AlphaFoldDB" id="K7KWA8"/>
<dbReference type="OMA" id="TKSTICE"/>
<evidence type="ECO:0000313" key="8">
    <source>
        <dbReference type="EnsemblPlants" id="KRH54770"/>
    </source>
</evidence>
<evidence type="ECO:0000313" key="9">
    <source>
        <dbReference type="Proteomes" id="UP000008827"/>
    </source>
</evidence>
<evidence type="ECO:0000256" key="3">
    <source>
        <dbReference type="ARBA" id="ARBA00023125"/>
    </source>
</evidence>
<keyword evidence="2" id="KW-0805">Transcription regulation</keyword>
<keyword evidence="3" id="KW-0238">DNA-binding</keyword>
<evidence type="ECO:0000313" key="7">
    <source>
        <dbReference type="EMBL" id="KRH54770.1"/>
    </source>
</evidence>
<feature type="region of interest" description="Disordered" evidence="6">
    <location>
        <begin position="1"/>
        <end position="29"/>
    </location>
</feature>
<reference evidence="8" key="2">
    <citation type="submission" date="2018-02" db="UniProtKB">
        <authorList>
            <consortium name="EnsemblPlants"/>
        </authorList>
    </citation>
    <scope>IDENTIFICATION</scope>
    <source>
        <strain evidence="8">Williams 82</strain>
    </source>
</reference>
<accession>K7KWA8</accession>
<evidence type="ECO:0000256" key="6">
    <source>
        <dbReference type="SAM" id="MobiDB-lite"/>
    </source>
</evidence>
<dbReference type="SMR" id="K7KWA8"/>
<dbReference type="InterPro" id="IPR051442">
    <property type="entry name" value="B3_domain"/>
</dbReference>
<keyword evidence="9" id="KW-1185">Reference proteome</keyword>
<dbReference type="PANTHER" id="PTHR34269">
    <property type="entry name" value="TRANSCRIPTION FACTOR B3-DOMAIN FAMILY-RELATED"/>
    <property type="match status" value="1"/>
</dbReference>
<dbReference type="Gramene" id="KRH54770">
    <property type="protein sequence ID" value="KRH54770"/>
    <property type="gene ID" value="GLYMA_06G207800"/>
</dbReference>
<keyword evidence="4" id="KW-0804">Transcription</keyword>
<dbReference type="PaxDb" id="3847-GLYMA06G23026.1"/>
<dbReference type="ExpressionAtlas" id="K7KWA8">
    <property type="expression patterns" value="baseline and differential"/>
</dbReference>
<keyword evidence="5" id="KW-0539">Nucleus</keyword>
<gene>
    <name evidence="8" type="primary">E1</name>
    <name evidence="7" type="ORF">GLYMA_06G207800</name>
</gene>
<evidence type="ECO:0000256" key="1">
    <source>
        <dbReference type="ARBA" id="ARBA00004123"/>
    </source>
</evidence>
<dbReference type="CDD" id="cd10017">
    <property type="entry name" value="B3_DNA"/>
    <property type="match status" value="1"/>
</dbReference>
<evidence type="ECO:0000256" key="4">
    <source>
        <dbReference type="ARBA" id="ARBA00023163"/>
    </source>
</evidence>
<comment type="subcellular location">
    <subcellularLocation>
        <location evidence="1">Nucleus</location>
    </subcellularLocation>
</comment>
<dbReference type="PANTHER" id="PTHR34269:SF11">
    <property type="entry name" value="B3 DOMAIN PROTEIN"/>
    <property type="match status" value="1"/>
</dbReference>
<dbReference type="InterPro" id="IPR015300">
    <property type="entry name" value="DNA-bd_pseudobarrel_sf"/>
</dbReference>
<dbReference type="OrthoDB" id="1915967at2759"/>
<name>K7KWA8_SOYBN</name>
<dbReference type="GO" id="GO:0005634">
    <property type="term" value="C:nucleus"/>
    <property type="evidence" value="ECO:0007669"/>
    <property type="project" value="UniProtKB-SubCell"/>
</dbReference>
<reference evidence="7" key="3">
    <citation type="submission" date="2018-07" db="EMBL/GenBank/DDBJ databases">
        <title>WGS assembly of Glycine max.</title>
        <authorList>
            <person name="Schmutz J."/>
            <person name="Cannon S."/>
            <person name="Schlueter J."/>
            <person name="Ma J."/>
            <person name="Mitros T."/>
            <person name="Nelson W."/>
            <person name="Hyten D."/>
            <person name="Song Q."/>
            <person name="Thelen J."/>
            <person name="Cheng J."/>
            <person name="Xu D."/>
            <person name="Hellsten U."/>
            <person name="May G."/>
            <person name="Yu Y."/>
            <person name="Sakurai T."/>
            <person name="Umezawa T."/>
            <person name="Bhattacharyya M."/>
            <person name="Sandhu D."/>
            <person name="Valliyodan B."/>
            <person name="Lindquist E."/>
            <person name="Peto M."/>
            <person name="Grant D."/>
            <person name="Shu S."/>
            <person name="Goodstein D."/>
            <person name="Barry K."/>
            <person name="Futrell-Griggs M."/>
            <person name="Abernathy B."/>
            <person name="Du J."/>
            <person name="Tian Z."/>
            <person name="Zhu L."/>
            <person name="Gill N."/>
            <person name="Joshi T."/>
            <person name="Libault M."/>
            <person name="Sethuraman A."/>
            <person name="Zhang X."/>
            <person name="Shinozaki K."/>
            <person name="Nguyen H."/>
            <person name="Wing R."/>
            <person name="Cregan P."/>
            <person name="Specht J."/>
            <person name="Grimwood J."/>
            <person name="Rokhsar D."/>
            <person name="Stacey G."/>
            <person name="Shoemaker R."/>
            <person name="Jackson S."/>
        </authorList>
    </citation>
    <scope>NUCLEOTIDE SEQUENCE</scope>
    <source>
        <tissue evidence="7">Callus</tissue>
    </source>
</reference>
<dbReference type="Gene3D" id="2.40.330.10">
    <property type="entry name" value="DNA-binding pseudobarrel domain"/>
    <property type="match status" value="1"/>
</dbReference>
<reference evidence="7 8" key="1">
    <citation type="journal article" date="2010" name="Nature">
        <title>Genome sequence of the palaeopolyploid soybean.</title>
        <authorList>
            <person name="Schmutz J."/>
            <person name="Cannon S.B."/>
            <person name="Schlueter J."/>
            <person name="Ma J."/>
            <person name="Mitros T."/>
            <person name="Nelson W."/>
            <person name="Hyten D.L."/>
            <person name="Song Q."/>
            <person name="Thelen J.J."/>
            <person name="Cheng J."/>
            <person name="Xu D."/>
            <person name="Hellsten U."/>
            <person name="May G.D."/>
            <person name="Yu Y."/>
            <person name="Sakurai T."/>
            <person name="Umezawa T."/>
            <person name="Bhattacharyya M.K."/>
            <person name="Sandhu D."/>
            <person name="Valliyodan B."/>
            <person name="Lindquist E."/>
            <person name="Peto M."/>
            <person name="Grant D."/>
            <person name="Shu S."/>
            <person name="Goodstein D."/>
            <person name="Barry K."/>
            <person name="Futrell-Griggs M."/>
            <person name="Abernathy B."/>
            <person name="Du J."/>
            <person name="Tian Z."/>
            <person name="Zhu L."/>
            <person name="Gill N."/>
            <person name="Joshi T."/>
            <person name="Libault M."/>
            <person name="Sethuraman A."/>
            <person name="Zhang X.-C."/>
            <person name="Shinozaki K."/>
            <person name="Nguyen H.T."/>
            <person name="Wing R.A."/>
            <person name="Cregan P."/>
            <person name="Specht J."/>
            <person name="Grimwood J."/>
            <person name="Rokhsar D."/>
            <person name="Stacey G."/>
            <person name="Shoemaker R.C."/>
            <person name="Jackson S.A."/>
        </authorList>
    </citation>
    <scope>NUCLEOTIDE SEQUENCE [LARGE SCALE GENOMIC DNA]</scope>
    <source>
        <strain evidence="8">cv. Williams 82</strain>
        <tissue evidence="7">Callus</tissue>
    </source>
</reference>
<protein>
    <submittedName>
        <fullName evidence="8">Transcription factor E1</fullName>
    </submittedName>
</protein>
<evidence type="ECO:0000256" key="5">
    <source>
        <dbReference type="ARBA" id="ARBA00023242"/>
    </source>
</evidence>
<evidence type="ECO:0000256" key="2">
    <source>
        <dbReference type="ARBA" id="ARBA00023015"/>
    </source>
</evidence>
<dbReference type="InterPro" id="IPR003340">
    <property type="entry name" value="B3_DNA-bd"/>
</dbReference>
<dbReference type="HOGENOM" id="CLU_1417428_0_0_1"/>
<sequence>MLKERGNVPSLPFHKYTKKKKNASSVNTQNTQIKPFQPFFLMSLQSQSPSKFTTLFISSNMSNPSDEREQCQKKTKSTICEASNFRTSRRRFCSNNKNEEEMNNKGVSTTLKLYDDPWKIKKTLTDSDLGILSRLLLAADLVKKQILPMLGAYHARAAETEGTPVRVWDMDTKSMHQLVLKRWSSSKSYVLIGKWNQDFVRRRDLRKGDEIGFHWDPYNCVFNFCVLKQAMPEN</sequence>
<dbReference type="SUPFAM" id="SSF101936">
    <property type="entry name" value="DNA-binding pseudobarrel domain"/>
    <property type="match status" value="1"/>
</dbReference>